<evidence type="ECO:0000313" key="1">
    <source>
        <dbReference type="EMBL" id="KGC12662.1"/>
    </source>
</evidence>
<dbReference type="Proteomes" id="UP000029590">
    <property type="component" value="Unassembled WGS sequence"/>
</dbReference>
<accession>A0AAW3EX07</accession>
<dbReference type="RefSeq" id="WP_080752259.1">
    <property type="nucleotide sequence ID" value="NZ_KN150850.1"/>
</dbReference>
<reference evidence="1 2" key="1">
    <citation type="submission" date="2014-04" db="EMBL/GenBank/DDBJ databases">
        <authorList>
            <person name="Bishop-Lilly K.A."/>
            <person name="Broomall S.M."/>
            <person name="Chain P.S."/>
            <person name="Chertkov O."/>
            <person name="Coyne S.R."/>
            <person name="Daligault H.E."/>
            <person name="Davenport K.W."/>
            <person name="Erkkila T."/>
            <person name="Frey K.G."/>
            <person name="Gibbons H.S."/>
            <person name="Gu W."/>
            <person name="Jaissle J."/>
            <person name="Johnson S.L."/>
            <person name="Koroleva G.I."/>
            <person name="Ladner J.T."/>
            <person name="Lo C.-C."/>
            <person name="Minogue T.D."/>
            <person name="Munk C."/>
            <person name="Palacios G.F."/>
            <person name="Redden C.L."/>
            <person name="Rosenzweig C.N."/>
            <person name="Scholz M.B."/>
            <person name="Teshima H."/>
            <person name="Xu Y."/>
        </authorList>
    </citation>
    <scope>NUCLEOTIDE SEQUENCE [LARGE SCALE GENOMIC DNA]</scope>
    <source>
        <strain evidence="2">gladioli</strain>
    </source>
</reference>
<dbReference type="AlphaFoldDB" id="A0AAW3EX07"/>
<proteinExistence type="predicted"/>
<gene>
    <name evidence="1" type="ORF">DM48_375</name>
</gene>
<name>A0AAW3EX07_BURGA</name>
<sequence length="212" mass="22865">MRIDEKRNLVIPIVTDTITQNVDGKDVAESVVRVYGYHSPISREVFEANFRVLAATKAALSSKGSHYLIGAGPRVAALTLKDEGRKDAAARGSFDGDGNVVDHDTQAFLQELKRLTTVLCAGPNGWDLLPVDVAIQQEKIDAEDWEEALASLVFFTSQYSMAKKADRQKALEAMAGFLGGSTTSSTPTEFIASLQKSTPVAPTKNTPSSIAY</sequence>
<protein>
    <submittedName>
        <fullName evidence="1">Uncharacterized protein</fullName>
    </submittedName>
</protein>
<comment type="caution">
    <text evidence="1">The sequence shown here is derived from an EMBL/GenBank/DDBJ whole genome shotgun (WGS) entry which is preliminary data.</text>
</comment>
<organism evidence="1 2">
    <name type="scientific">Burkholderia gladioli</name>
    <name type="common">Pseudomonas marginata</name>
    <name type="synonym">Phytomonas marginata</name>
    <dbReference type="NCBI Taxonomy" id="28095"/>
    <lineage>
        <taxon>Bacteria</taxon>
        <taxon>Pseudomonadati</taxon>
        <taxon>Pseudomonadota</taxon>
        <taxon>Betaproteobacteria</taxon>
        <taxon>Burkholderiales</taxon>
        <taxon>Burkholderiaceae</taxon>
        <taxon>Burkholderia</taxon>
    </lineage>
</organism>
<dbReference type="EMBL" id="JPGG01000016">
    <property type="protein sequence ID" value="KGC12662.1"/>
    <property type="molecule type" value="Genomic_DNA"/>
</dbReference>
<evidence type="ECO:0000313" key="2">
    <source>
        <dbReference type="Proteomes" id="UP000029590"/>
    </source>
</evidence>